<dbReference type="Proteomes" id="UP000823388">
    <property type="component" value="Chromosome 6K"/>
</dbReference>
<keyword evidence="2" id="KW-1185">Reference proteome</keyword>
<dbReference type="AlphaFoldDB" id="A0A8T0REN2"/>
<evidence type="ECO:0000313" key="2">
    <source>
        <dbReference type="Proteomes" id="UP000823388"/>
    </source>
</evidence>
<reference evidence="1" key="1">
    <citation type="submission" date="2020-05" db="EMBL/GenBank/DDBJ databases">
        <title>WGS assembly of Panicum virgatum.</title>
        <authorList>
            <person name="Lovell J.T."/>
            <person name="Jenkins J."/>
            <person name="Shu S."/>
            <person name="Juenger T.E."/>
            <person name="Schmutz J."/>
        </authorList>
    </citation>
    <scope>NUCLEOTIDE SEQUENCE</scope>
    <source>
        <strain evidence="1">AP13</strain>
    </source>
</reference>
<accession>A0A8T0REN2</accession>
<name>A0A8T0REN2_PANVG</name>
<feature type="non-terminal residue" evidence="1">
    <location>
        <position position="1"/>
    </location>
</feature>
<organism evidence="1 2">
    <name type="scientific">Panicum virgatum</name>
    <name type="common">Blackwell switchgrass</name>
    <dbReference type="NCBI Taxonomy" id="38727"/>
    <lineage>
        <taxon>Eukaryota</taxon>
        <taxon>Viridiplantae</taxon>
        <taxon>Streptophyta</taxon>
        <taxon>Embryophyta</taxon>
        <taxon>Tracheophyta</taxon>
        <taxon>Spermatophyta</taxon>
        <taxon>Magnoliopsida</taxon>
        <taxon>Liliopsida</taxon>
        <taxon>Poales</taxon>
        <taxon>Poaceae</taxon>
        <taxon>PACMAD clade</taxon>
        <taxon>Panicoideae</taxon>
        <taxon>Panicodae</taxon>
        <taxon>Paniceae</taxon>
        <taxon>Panicinae</taxon>
        <taxon>Panicum</taxon>
        <taxon>Panicum sect. Hiantes</taxon>
    </lineage>
</organism>
<evidence type="ECO:0000313" key="1">
    <source>
        <dbReference type="EMBL" id="KAG2583510.1"/>
    </source>
</evidence>
<gene>
    <name evidence="1" type="ORF">PVAP13_6KG224606</name>
</gene>
<protein>
    <submittedName>
        <fullName evidence="1">Uncharacterized protein</fullName>
    </submittedName>
</protein>
<sequence>FLCLISIPWKNLYCCICKFGDYIKKCISYYFAYCEDELVSSFAFISAWIATGHGGIIRTYPCFLCRGVTLL</sequence>
<proteinExistence type="predicted"/>
<dbReference type="EMBL" id="CM029047">
    <property type="protein sequence ID" value="KAG2583510.1"/>
    <property type="molecule type" value="Genomic_DNA"/>
</dbReference>
<comment type="caution">
    <text evidence="1">The sequence shown here is derived from an EMBL/GenBank/DDBJ whole genome shotgun (WGS) entry which is preliminary data.</text>
</comment>